<accession>A0A6C0E2N5</accession>
<dbReference type="AlphaFoldDB" id="A0A6C0E2N5"/>
<organism evidence="2">
    <name type="scientific">viral metagenome</name>
    <dbReference type="NCBI Taxonomy" id="1070528"/>
    <lineage>
        <taxon>unclassified sequences</taxon>
        <taxon>metagenomes</taxon>
        <taxon>organismal metagenomes</taxon>
    </lineage>
</organism>
<sequence>MPFIGSYNGAMKQLSKIGTGTCNGTCKSTWIRNFKYALKTKTNPLHLNEKQRKTLTEKIKSVSGKNAINEHSKTLKKYKNRKSPPYPANENCNKKMKGNDGNMYISTPNKNNVCSWKKS</sequence>
<proteinExistence type="predicted"/>
<reference evidence="2" key="1">
    <citation type="journal article" date="2020" name="Nature">
        <title>Giant virus diversity and host interactions through global metagenomics.</title>
        <authorList>
            <person name="Schulz F."/>
            <person name="Roux S."/>
            <person name="Paez-Espino D."/>
            <person name="Jungbluth S."/>
            <person name="Walsh D.A."/>
            <person name="Denef V.J."/>
            <person name="McMahon K.D."/>
            <person name="Konstantinidis K.T."/>
            <person name="Eloe-Fadrosh E.A."/>
            <person name="Kyrpides N.C."/>
            <person name="Woyke T."/>
        </authorList>
    </citation>
    <scope>NUCLEOTIDE SEQUENCE</scope>
    <source>
        <strain evidence="2">GVMAG-M-3300023179-116</strain>
    </source>
</reference>
<evidence type="ECO:0000313" key="2">
    <source>
        <dbReference type="EMBL" id="QHT23304.1"/>
    </source>
</evidence>
<dbReference type="EMBL" id="MN739730">
    <property type="protein sequence ID" value="QHT23304.1"/>
    <property type="molecule type" value="Genomic_DNA"/>
</dbReference>
<protein>
    <submittedName>
        <fullName evidence="2">Uncharacterized protein</fullName>
    </submittedName>
</protein>
<evidence type="ECO:0000256" key="1">
    <source>
        <dbReference type="SAM" id="MobiDB-lite"/>
    </source>
</evidence>
<feature type="region of interest" description="Disordered" evidence="1">
    <location>
        <begin position="78"/>
        <end position="104"/>
    </location>
</feature>
<name>A0A6C0E2N5_9ZZZZ</name>